<evidence type="ECO:0000313" key="3">
    <source>
        <dbReference type="Proteomes" id="UP000440041"/>
    </source>
</evidence>
<feature type="chain" id="PRO_5025492980" evidence="1">
    <location>
        <begin position="36"/>
        <end position="139"/>
    </location>
</feature>
<evidence type="ECO:0000256" key="1">
    <source>
        <dbReference type="SAM" id="SignalP"/>
    </source>
</evidence>
<reference evidence="2 3" key="1">
    <citation type="submission" date="2019-09" db="EMBL/GenBank/DDBJ databases">
        <title>Characterization of the phylogenetic diversity of two novel species belonging to the genus Bifidobacterium: Bifidobacterium cebidarum sp. nov. and Bifidobacterium leontopitheci sp. nov.</title>
        <authorList>
            <person name="Lugli G.A."/>
            <person name="Duranti S."/>
            <person name="Milani C."/>
            <person name="Turroni F."/>
            <person name="Ventura M."/>
        </authorList>
    </citation>
    <scope>NUCLEOTIDE SEQUENCE [LARGE SCALE GENOMIC DNA]</scope>
    <source>
        <strain evidence="2 3">DSM 100238</strain>
    </source>
</reference>
<dbReference type="EMBL" id="WBSO01000023">
    <property type="protein sequence ID" value="KAB8292708.1"/>
    <property type="molecule type" value="Genomic_DNA"/>
</dbReference>
<gene>
    <name evidence="2" type="ORF">DSM100238_1793</name>
</gene>
<organism evidence="2 3">
    <name type="scientific">Bifidobacterium apri</name>
    <dbReference type="NCBI Taxonomy" id="1769423"/>
    <lineage>
        <taxon>Bacteria</taxon>
        <taxon>Bacillati</taxon>
        <taxon>Actinomycetota</taxon>
        <taxon>Actinomycetes</taxon>
        <taxon>Bifidobacteriales</taxon>
        <taxon>Bifidobacteriaceae</taxon>
        <taxon>Bifidobacterium</taxon>
    </lineage>
</organism>
<protein>
    <submittedName>
        <fullName evidence="2">Uncharacterized protein</fullName>
    </submittedName>
</protein>
<proteinExistence type="predicted"/>
<dbReference type="Proteomes" id="UP000440041">
    <property type="component" value="Unassembled WGS sequence"/>
</dbReference>
<comment type="caution">
    <text evidence="2">The sequence shown here is derived from an EMBL/GenBank/DDBJ whole genome shotgun (WGS) entry which is preliminary data.</text>
</comment>
<dbReference type="RefSeq" id="WP_152356307.1">
    <property type="nucleotide sequence ID" value="NZ_JBKZAQ010000016.1"/>
</dbReference>
<keyword evidence="3" id="KW-1185">Reference proteome</keyword>
<keyword evidence="1" id="KW-0732">Signal</keyword>
<name>A0A6A2VT45_9BIFI</name>
<sequence>MSVSLNSFENRVRRGRRRVLAVLAVIACILGMAQACGTHDATPAPQPAVTKDTDAETYHWWRGNMVRYQVVASADELPERLSGVPECVYEDGANPRPNGPDNQGAYQPICRWDAYKNGNGKGTSYVLFHGDKVMPLNYK</sequence>
<dbReference type="AlphaFoldDB" id="A0A6A2VT45"/>
<accession>A0A6A2VT45</accession>
<feature type="signal peptide" evidence="1">
    <location>
        <begin position="1"/>
        <end position="35"/>
    </location>
</feature>
<evidence type="ECO:0000313" key="2">
    <source>
        <dbReference type="EMBL" id="KAB8292708.1"/>
    </source>
</evidence>